<dbReference type="EC" id="1.6.2.4" evidence="14"/>
<evidence type="ECO:0000256" key="6">
    <source>
        <dbReference type="ARBA" id="ARBA00022630"/>
    </source>
</evidence>
<dbReference type="InterPro" id="IPR023206">
    <property type="entry name" value="Bifunctional_P450_P450_red"/>
</dbReference>
<evidence type="ECO:0000313" key="19">
    <source>
        <dbReference type="EMBL" id="OZJ04584.1"/>
    </source>
</evidence>
<evidence type="ECO:0000256" key="4">
    <source>
        <dbReference type="ARBA" id="ARBA00022448"/>
    </source>
</evidence>
<dbReference type="InterPro" id="IPR023173">
    <property type="entry name" value="NADPH_Cyt_P450_Rdtase_alpha"/>
</dbReference>
<protein>
    <recommendedName>
        <fullName evidence="14">NADPH--hemoprotein reductase</fullName>
        <ecNumber evidence="14">1.6.2.4</ecNumber>
    </recommendedName>
</protein>
<evidence type="ECO:0000256" key="7">
    <source>
        <dbReference type="ARBA" id="ARBA00022643"/>
    </source>
</evidence>
<evidence type="ECO:0000256" key="11">
    <source>
        <dbReference type="ARBA" id="ARBA00023002"/>
    </source>
</evidence>
<evidence type="ECO:0000259" key="18">
    <source>
        <dbReference type="PROSITE" id="PS51384"/>
    </source>
</evidence>
<dbReference type="EMBL" id="MVBO01000035">
    <property type="protein sequence ID" value="OZJ04584.1"/>
    <property type="molecule type" value="Genomic_DNA"/>
</dbReference>
<evidence type="ECO:0000256" key="16">
    <source>
        <dbReference type="PIRSR" id="PIRSR000209-1"/>
    </source>
</evidence>
<dbReference type="GO" id="GO:0003958">
    <property type="term" value="F:NADPH-hemoprotein reductase activity"/>
    <property type="evidence" value="ECO:0007669"/>
    <property type="project" value="UniProtKB-EC"/>
</dbReference>
<dbReference type="Pfam" id="PF00667">
    <property type="entry name" value="FAD_binding_1"/>
    <property type="match status" value="1"/>
</dbReference>
<reference evidence="19 20" key="1">
    <citation type="journal article" date="2017" name="Mycologia">
        <title>Bifiguratus adelaidae, gen. et sp. nov., a new member of Mucoromycotina in endophytic and soil-dwelling habitats.</title>
        <authorList>
            <person name="Torres-Cruz T.J."/>
            <person name="Billingsley Tobias T.L."/>
            <person name="Almatruk M."/>
            <person name="Hesse C."/>
            <person name="Kuske C.R."/>
            <person name="Desiro A."/>
            <person name="Benucci G.M."/>
            <person name="Bonito G."/>
            <person name="Stajich J.E."/>
            <person name="Dunlap C."/>
            <person name="Arnold A.E."/>
            <person name="Porras-Alfaro A."/>
        </authorList>
    </citation>
    <scope>NUCLEOTIDE SEQUENCE [LARGE SCALE GENOMIC DNA]</scope>
    <source>
        <strain evidence="19 20">AZ0501</strain>
    </source>
</reference>
<dbReference type="Pfam" id="PF00175">
    <property type="entry name" value="NAD_binding_1"/>
    <property type="match status" value="1"/>
</dbReference>
<dbReference type="SUPFAM" id="SSF48264">
    <property type="entry name" value="Cytochrome P450"/>
    <property type="match status" value="1"/>
</dbReference>
<evidence type="ECO:0000256" key="9">
    <source>
        <dbReference type="ARBA" id="ARBA00022827"/>
    </source>
</evidence>
<organism evidence="19 20">
    <name type="scientific">Bifiguratus adelaidae</name>
    <dbReference type="NCBI Taxonomy" id="1938954"/>
    <lineage>
        <taxon>Eukaryota</taxon>
        <taxon>Fungi</taxon>
        <taxon>Fungi incertae sedis</taxon>
        <taxon>Mucoromycota</taxon>
        <taxon>Mucoromycotina</taxon>
        <taxon>Endogonomycetes</taxon>
        <taxon>Endogonales</taxon>
        <taxon>Endogonales incertae sedis</taxon>
        <taxon>Bifiguratus</taxon>
    </lineage>
</organism>
<dbReference type="InterPro" id="IPR001433">
    <property type="entry name" value="OxRdtase_FAD/NAD-bd"/>
</dbReference>
<keyword evidence="10" id="KW-0521">NADP</keyword>
<evidence type="ECO:0000256" key="1">
    <source>
        <dbReference type="ARBA" id="ARBA00001917"/>
    </source>
</evidence>
<dbReference type="Gene3D" id="3.40.50.80">
    <property type="entry name" value="Nucleotide-binding domain of ferredoxin-NADP reductase (FNR) module"/>
    <property type="match status" value="1"/>
</dbReference>
<dbReference type="InterPro" id="IPR001094">
    <property type="entry name" value="Flavdoxin-like"/>
</dbReference>
<evidence type="ECO:0000256" key="14">
    <source>
        <dbReference type="ARBA" id="ARBA00023797"/>
    </source>
</evidence>
<evidence type="ECO:0000256" key="10">
    <source>
        <dbReference type="ARBA" id="ARBA00022857"/>
    </source>
</evidence>
<dbReference type="GO" id="GO:0010181">
    <property type="term" value="F:FMN binding"/>
    <property type="evidence" value="ECO:0007669"/>
    <property type="project" value="InterPro"/>
</dbReference>
<dbReference type="Proteomes" id="UP000242875">
    <property type="component" value="Unassembled WGS sequence"/>
</dbReference>
<evidence type="ECO:0000256" key="15">
    <source>
        <dbReference type="ARBA" id="ARBA00049342"/>
    </source>
</evidence>
<dbReference type="GO" id="GO:0050660">
    <property type="term" value="F:flavin adenine dinucleotide binding"/>
    <property type="evidence" value="ECO:0007669"/>
    <property type="project" value="TreeGrafter"/>
</dbReference>
<dbReference type="InterPro" id="IPR029039">
    <property type="entry name" value="Flavoprotein-like_sf"/>
</dbReference>
<dbReference type="InterPro" id="IPR017972">
    <property type="entry name" value="Cyt_P450_CS"/>
</dbReference>
<dbReference type="SUPFAM" id="SSF52343">
    <property type="entry name" value="Ferredoxin reductase-like, C-terminal NADP-linked domain"/>
    <property type="match status" value="1"/>
</dbReference>
<dbReference type="PRINTS" id="PR00369">
    <property type="entry name" value="FLAVODOXIN"/>
</dbReference>
<dbReference type="GO" id="GO:0005829">
    <property type="term" value="C:cytosol"/>
    <property type="evidence" value="ECO:0007669"/>
    <property type="project" value="TreeGrafter"/>
</dbReference>
<comment type="cofactor">
    <cofactor evidence="16">
        <name>heme</name>
        <dbReference type="ChEBI" id="CHEBI:30413"/>
    </cofactor>
</comment>
<dbReference type="InterPro" id="IPR017927">
    <property type="entry name" value="FAD-bd_FR_type"/>
</dbReference>
<comment type="caution">
    <text evidence="19">The sequence shown here is derived from an EMBL/GenBank/DDBJ whole genome shotgun (WGS) entry which is preliminary data.</text>
</comment>
<dbReference type="Gene3D" id="3.40.50.360">
    <property type="match status" value="1"/>
</dbReference>
<feature type="domain" description="Flavodoxin-like" evidence="17">
    <location>
        <begin position="521"/>
        <end position="673"/>
    </location>
</feature>
<dbReference type="PRINTS" id="PR00371">
    <property type="entry name" value="FPNCR"/>
</dbReference>
<sequence>MVVPIPLNEADQVSFRLAPGPKGRPFIGNLYDVFPDTNNNYLRLFAEYGPVMNLSILGNESLNTNDPEVAEIWAKESDYYTKKVVQPLSEVKPIGGNGLFTSDTDDMDWKLAHKLLMPAFSPRAVKAYQKEMGEITAQAIKVFDEYAPDEKFEILNWTTNITFETIGRVGFGYDFHLLDQGKNVKPHPFIEAMSYTLKQVITRNLQAQFMKRLPLEQNRRFDQSLALMHGIIEQVIAERKAAGPRGAGQERDLLDYMLTAQSEEGDKLSDELIRDQVNTFLIAGHDTSANTLSFVLYELSRHPEIKAKVLQEIANAGINHTDYPTSEQISQLKYLHMVIKETLRLYSPLRLLTKYCKKDNVLPGGFVVKAGTTVQINSGAMHRNPKVYPNPHAFDPERFSPEEEQKRSSYAWLPFSTGPRACIGMALALQEIKTVLAMCLHKFDFIYHETEPIAIDPSSPTQKPLHLFMTVQKRTNFPEPNSDLTLVNIRPTSPAPLRSPAPQVPVLAEGVKLGSLPLPKLTVLFGTETGTSQDYATQLASQARAYGFPEVTVMDIDKWPVLQAGKYSATSEGAPNEMVVFVTATYNGLPPENAEKFSAFISDESKDSGLPFKRLSFAVFGVGNSNWRTFGAFPNKIDTRMAELGADRLFAIGQGDADKDIDHDFAEWNTRFWGYVLQLFGATVMPQESTGSNAPVSITDGVVVEYLPMSESEQWERANQRKKQDCVVKLTVNKELQDIAKSGRSTRHIELDILSLPKADKDRYQAGDHFEIWPENDAFTVESVALGFGLVLDAVFEVKDANNGSLSSRSLAKNIKGPCRVRDALTLYADLRSPPSRYMLSCFADQLAGSHPDIEAQFRELVQTGPEGKAKYEAFIEKNRTPLDLQRNFPMVKEMALKDFLCAVTVMAPRRYSIACSPLKHPESVHLAVGVVEDHVNNRTYPGLCSGFLSHSKPDTLLRANVKSAKETFALPKDDTAPVIMISAGTGLAPFRGFLEERQARSVQSDTYVFFGCRHPDQDFIYRSELEDYVKDGTITKVFTCFSRNSESGDPKRYVQHHILANSTLFWKLIKEEGAHVYICGAGNMARDVRRVFELICQSVGDMKNDNEACAYVERLIETGKWCEDVWG</sequence>
<dbReference type="PIRSF" id="PIRSF000209">
    <property type="entry name" value="Bifunctional_P450_P450R"/>
    <property type="match status" value="1"/>
</dbReference>
<dbReference type="Pfam" id="PF00067">
    <property type="entry name" value="p450"/>
    <property type="match status" value="1"/>
</dbReference>
<dbReference type="InterPro" id="IPR001709">
    <property type="entry name" value="Flavoprot_Pyr_Nucl_cyt_Rdtase"/>
</dbReference>
<comment type="similarity">
    <text evidence="3">In the N-terminal section; belongs to the cytochrome P450 family.</text>
</comment>
<dbReference type="AlphaFoldDB" id="A0A261Y262"/>
<dbReference type="InterPro" id="IPR003097">
    <property type="entry name" value="CysJ-like_FAD-binding"/>
</dbReference>
<dbReference type="InterPro" id="IPR008254">
    <property type="entry name" value="Flavodoxin/NO_synth"/>
</dbReference>
<dbReference type="Gene3D" id="1.10.630.10">
    <property type="entry name" value="Cytochrome P450"/>
    <property type="match status" value="1"/>
</dbReference>
<dbReference type="PANTHER" id="PTHR19384">
    <property type="entry name" value="NITRIC OXIDE SYNTHASE-RELATED"/>
    <property type="match status" value="1"/>
</dbReference>
<keyword evidence="9" id="KW-0274">FAD</keyword>
<keyword evidence="6" id="KW-0285">Flavoprotein</keyword>
<dbReference type="OrthoDB" id="1470350at2759"/>
<keyword evidence="7" id="KW-0288">FMN</keyword>
<keyword evidence="4" id="KW-0813">Transport</keyword>
<dbReference type="Gene3D" id="1.20.990.10">
    <property type="entry name" value="NADPH-cytochrome p450 Reductase, Chain A, domain 3"/>
    <property type="match status" value="1"/>
</dbReference>
<dbReference type="Pfam" id="PF00258">
    <property type="entry name" value="Flavodoxin_1"/>
    <property type="match status" value="1"/>
</dbReference>
<keyword evidence="13" id="KW-0503">Monooxygenase</keyword>
<evidence type="ECO:0000256" key="12">
    <source>
        <dbReference type="ARBA" id="ARBA00023004"/>
    </source>
</evidence>
<dbReference type="InterPro" id="IPR001128">
    <property type="entry name" value="Cyt_P450"/>
</dbReference>
<dbReference type="GO" id="GO:0070330">
    <property type="term" value="F:aromatase activity"/>
    <property type="evidence" value="ECO:0007669"/>
    <property type="project" value="InterPro"/>
</dbReference>
<dbReference type="InterPro" id="IPR036396">
    <property type="entry name" value="Cyt_P450_sf"/>
</dbReference>
<name>A0A261Y262_9FUNG</name>
<dbReference type="PROSITE" id="PS51384">
    <property type="entry name" value="FAD_FR"/>
    <property type="match status" value="1"/>
</dbReference>
<feature type="domain" description="FAD-binding FR-type" evidence="18">
    <location>
        <begin position="723"/>
        <end position="972"/>
    </location>
</feature>
<dbReference type="GO" id="GO:0005506">
    <property type="term" value="F:iron ion binding"/>
    <property type="evidence" value="ECO:0007669"/>
    <property type="project" value="InterPro"/>
</dbReference>
<dbReference type="SUPFAM" id="SSF63380">
    <property type="entry name" value="Riboflavin synthase domain-like"/>
    <property type="match status" value="1"/>
</dbReference>
<accession>A0A261Y262</accession>
<dbReference type="PROSITE" id="PS00086">
    <property type="entry name" value="CYTOCHROME_P450"/>
    <property type="match status" value="1"/>
</dbReference>
<evidence type="ECO:0000256" key="2">
    <source>
        <dbReference type="ARBA" id="ARBA00001974"/>
    </source>
</evidence>
<keyword evidence="5 16" id="KW-0349">Heme</keyword>
<feature type="binding site" description="axial binding residue" evidence="16">
    <location>
        <position position="422"/>
    </location>
    <ligand>
        <name>heme</name>
        <dbReference type="ChEBI" id="CHEBI:30413"/>
    </ligand>
    <ligandPart>
        <name>Fe</name>
        <dbReference type="ChEBI" id="CHEBI:18248"/>
    </ligandPart>
</feature>
<evidence type="ECO:0000256" key="3">
    <source>
        <dbReference type="ARBA" id="ARBA00010018"/>
    </source>
</evidence>
<keyword evidence="11" id="KW-0560">Oxidoreductase</keyword>
<dbReference type="InterPro" id="IPR017938">
    <property type="entry name" value="Riboflavin_synthase-like_b-brl"/>
</dbReference>
<evidence type="ECO:0000256" key="13">
    <source>
        <dbReference type="ARBA" id="ARBA00023033"/>
    </source>
</evidence>
<evidence type="ECO:0000313" key="20">
    <source>
        <dbReference type="Proteomes" id="UP000242875"/>
    </source>
</evidence>
<dbReference type="PROSITE" id="PS50902">
    <property type="entry name" value="FLAVODOXIN_LIKE"/>
    <property type="match status" value="1"/>
</dbReference>
<dbReference type="InterPro" id="IPR039261">
    <property type="entry name" value="FNR_nucleotide-bd"/>
</dbReference>
<keyword evidence="8 16" id="KW-0479">Metal-binding</keyword>
<comment type="cofactor">
    <cofactor evidence="1">
        <name>FMN</name>
        <dbReference type="ChEBI" id="CHEBI:58210"/>
    </cofactor>
</comment>
<evidence type="ECO:0000259" key="17">
    <source>
        <dbReference type="PROSITE" id="PS50902"/>
    </source>
</evidence>
<dbReference type="PANTHER" id="PTHR19384:SF17">
    <property type="entry name" value="NADPH--CYTOCHROME P450 REDUCTASE"/>
    <property type="match status" value="1"/>
</dbReference>
<gene>
    <name evidence="19" type="ORF">BZG36_02771</name>
</gene>
<comment type="catalytic activity">
    <reaction evidence="15">
        <text>2 oxidized [cytochrome P450] + NADPH = 2 reduced [cytochrome P450] + NADP(+) + H(+)</text>
        <dbReference type="Rhea" id="RHEA:24040"/>
        <dbReference type="Rhea" id="RHEA-COMP:14627"/>
        <dbReference type="Rhea" id="RHEA-COMP:14628"/>
        <dbReference type="ChEBI" id="CHEBI:15378"/>
        <dbReference type="ChEBI" id="CHEBI:55376"/>
        <dbReference type="ChEBI" id="CHEBI:57783"/>
        <dbReference type="ChEBI" id="CHEBI:58349"/>
        <dbReference type="ChEBI" id="CHEBI:60344"/>
        <dbReference type="EC" id="1.6.2.4"/>
    </reaction>
</comment>
<dbReference type="GO" id="GO:0020037">
    <property type="term" value="F:heme binding"/>
    <property type="evidence" value="ECO:0007669"/>
    <property type="project" value="InterPro"/>
</dbReference>
<dbReference type="Gene3D" id="2.40.30.10">
    <property type="entry name" value="Translation factors"/>
    <property type="match status" value="1"/>
</dbReference>
<comment type="cofactor">
    <cofactor evidence="2">
        <name>FAD</name>
        <dbReference type="ChEBI" id="CHEBI:57692"/>
    </cofactor>
</comment>
<evidence type="ECO:0000256" key="8">
    <source>
        <dbReference type="ARBA" id="ARBA00022723"/>
    </source>
</evidence>
<keyword evidence="12 16" id="KW-0408">Iron</keyword>
<dbReference type="SUPFAM" id="SSF52218">
    <property type="entry name" value="Flavoproteins"/>
    <property type="match status" value="1"/>
</dbReference>
<proteinExistence type="inferred from homology"/>
<evidence type="ECO:0000256" key="5">
    <source>
        <dbReference type="ARBA" id="ARBA00022617"/>
    </source>
</evidence>
<keyword evidence="20" id="KW-1185">Reference proteome</keyword>